<dbReference type="EMBL" id="JBICBT010000087">
    <property type="protein sequence ID" value="KAL3123806.1"/>
    <property type="molecule type" value="Genomic_DNA"/>
</dbReference>
<keyword evidence="1" id="KW-0472">Membrane</keyword>
<evidence type="ECO:0000256" key="1">
    <source>
        <dbReference type="SAM" id="Phobius"/>
    </source>
</evidence>
<feature type="transmembrane region" description="Helical" evidence="1">
    <location>
        <begin position="137"/>
        <end position="160"/>
    </location>
</feature>
<accession>A0ABD2M8N1</accession>
<dbReference type="AlphaFoldDB" id="A0ABD2M8N1"/>
<sequence>MTDSERHFLGEEWRACCGRRLHIVQAARAAVVADVAKLAAESVYFVSHIGHLDAVCCVQLSWSLLALSLAIPALFSAEGQRKHRNLLPFIVLKVVECVVCACVLLLIFLFGVSGPIGYSALDWLIRWKYRRIEEKDVLTFTLATFLVVSLLLVLNCYVLFTICRLREYLRLKALHLYSEHLTERGENDWKENGKTEGHSITRRRTLKGMPTANARTKCRIFPNSFQISPNFFPVPFVLLTFLSLRLKIVISPLLLYWT</sequence>
<evidence type="ECO:0000313" key="3">
    <source>
        <dbReference type="Proteomes" id="UP001620626"/>
    </source>
</evidence>
<feature type="transmembrane region" description="Helical" evidence="1">
    <location>
        <begin position="89"/>
        <end position="117"/>
    </location>
</feature>
<gene>
    <name evidence="2" type="ORF">niasHT_010019</name>
</gene>
<keyword evidence="1" id="KW-0812">Transmembrane</keyword>
<reference evidence="2 3" key="1">
    <citation type="submission" date="2024-10" db="EMBL/GenBank/DDBJ databases">
        <authorList>
            <person name="Kim D."/>
        </authorList>
    </citation>
    <scope>NUCLEOTIDE SEQUENCE [LARGE SCALE GENOMIC DNA]</scope>
    <source>
        <strain evidence="2">BH-2024</strain>
    </source>
</reference>
<organism evidence="2 3">
    <name type="scientific">Heterodera trifolii</name>
    <dbReference type="NCBI Taxonomy" id="157864"/>
    <lineage>
        <taxon>Eukaryota</taxon>
        <taxon>Metazoa</taxon>
        <taxon>Ecdysozoa</taxon>
        <taxon>Nematoda</taxon>
        <taxon>Chromadorea</taxon>
        <taxon>Rhabditida</taxon>
        <taxon>Tylenchina</taxon>
        <taxon>Tylenchomorpha</taxon>
        <taxon>Tylenchoidea</taxon>
        <taxon>Heteroderidae</taxon>
        <taxon>Heteroderinae</taxon>
        <taxon>Heterodera</taxon>
    </lineage>
</organism>
<protein>
    <submittedName>
        <fullName evidence="2">Uncharacterized protein</fullName>
    </submittedName>
</protein>
<dbReference type="Proteomes" id="UP001620626">
    <property type="component" value="Unassembled WGS sequence"/>
</dbReference>
<name>A0ABD2M8N1_9BILA</name>
<evidence type="ECO:0000313" key="2">
    <source>
        <dbReference type="EMBL" id="KAL3123806.1"/>
    </source>
</evidence>
<comment type="caution">
    <text evidence="2">The sequence shown here is derived from an EMBL/GenBank/DDBJ whole genome shotgun (WGS) entry which is preliminary data.</text>
</comment>
<keyword evidence="1" id="KW-1133">Transmembrane helix</keyword>
<keyword evidence="3" id="KW-1185">Reference proteome</keyword>
<proteinExistence type="predicted"/>